<feature type="domain" description="Reverse transcriptase zinc-binding" evidence="1">
    <location>
        <begin position="4"/>
        <end position="34"/>
    </location>
</feature>
<dbReference type="Pfam" id="PF13966">
    <property type="entry name" value="zf-RVT"/>
    <property type="match status" value="1"/>
</dbReference>
<sequence>MGLNIDNANCLFCGAEPETRNHLFFGCGFARDLWGNVLSLCGINRRVSTWDRELIWASQFLKGKTLIVLLLKLAFVGHVYSIWRERNSRLFGGRARPVGEVLNDICDSIRIRLSGWSINRVDRRNATLCSSRSI</sequence>
<accession>A0A6A2Z3U2</accession>
<name>A0A6A2Z3U2_HIBSY</name>
<protein>
    <recommendedName>
        <fullName evidence="1">Reverse transcriptase zinc-binding domain-containing protein</fullName>
    </recommendedName>
</protein>
<dbReference type="InterPro" id="IPR026960">
    <property type="entry name" value="RVT-Znf"/>
</dbReference>
<reference evidence="2" key="1">
    <citation type="submission" date="2019-09" db="EMBL/GenBank/DDBJ databases">
        <title>Draft genome information of white flower Hibiscus syriacus.</title>
        <authorList>
            <person name="Kim Y.-M."/>
        </authorList>
    </citation>
    <scope>NUCLEOTIDE SEQUENCE [LARGE SCALE GENOMIC DNA]</scope>
    <source>
        <strain evidence="2">YM2019G1</strain>
    </source>
</reference>
<dbReference type="EMBL" id="VEPZ02001215">
    <property type="protein sequence ID" value="KAE8686558.1"/>
    <property type="molecule type" value="Genomic_DNA"/>
</dbReference>
<organism evidence="2 3">
    <name type="scientific">Hibiscus syriacus</name>
    <name type="common">Rose of Sharon</name>
    <dbReference type="NCBI Taxonomy" id="106335"/>
    <lineage>
        <taxon>Eukaryota</taxon>
        <taxon>Viridiplantae</taxon>
        <taxon>Streptophyta</taxon>
        <taxon>Embryophyta</taxon>
        <taxon>Tracheophyta</taxon>
        <taxon>Spermatophyta</taxon>
        <taxon>Magnoliopsida</taxon>
        <taxon>eudicotyledons</taxon>
        <taxon>Gunneridae</taxon>
        <taxon>Pentapetalae</taxon>
        <taxon>rosids</taxon>
        <taxon>malvids</taxon>
        <taxon>Malvales</taxon>
        <taxon>Malvaceae</taxon>
        <taxon>Malvoideae</taxon>
        <taxon>Hibiscus</taxon>
    </lineage>
</organism>
<comment type="caution">
    <text evidence="2">The sequence shown here is derived from an EMBL/GenBank/DDBJ whole genome shotgun (WGS) entry which is preliminary data.</text>
</comment>
<keyword evidence="3" id="KW-1185">Reference proteome</keyword>
<proteinExistence type="predicted"/>
<evidence type="ECO:0000313" key="2">
    <source>
        <dbReference type="EMBL" id="KAE8686558.1"/>
    </source>
</evidence>
<evidence type="ECO:0000259" key="1">
    <source>
        <dbReference type="Pfam" id="PF13966"/>
    </source>
</evidence>
<gene>
    <name evidence="2" type="ORF">F3Y22_tig00111059pilonHSYRG00273</name>
</gene>
<evidence type="ECO:0000313" key="3">
    <source>
        <dbReference type="Proteomes" id="UP000436088"/>
    </source>
</evidence>
<dbReference type="Proteomes" id="UP000436088">
    <property type="component" value="Unassembled WGS sequence"/>
</dbReference>
<dbReference type="PANTHER" id="PTHR33116:SF66">
    <property type="entry name" value="REVERSE TRANSCRIPTASE ZINC-BINDING DOMAIN-CONTAINING PROTEIN"/>
    <property type="match status" value="1"/>
</dbReference>
<dbReference type="PANTHER" id="PTHR33116">
    <property type="entry name" value="REVERSE TRANSCRIPTASE ZINC-BINDING DOMAIN-CONTAINING PROTEIN-RELATED-RELATED"/>
    <property type="match status" value="1"/>
</dbReference>
<dbReference type="AlphaFoldDB" id="A0A6A2Z3U2"/>